<proteinExistence type="predicted"/>
<sequence length="328" mass="34888">MAIQCYGIGLEIGSAPFSASHKGAVWSSKLSLDTSKAATGSADFSAKVWDTYTGECLNTFSHSHIVRSVALSPQQQPQYLLTGGNEKKIRLFDLGRPDAQPLILGNYADGNSCRGTVRSLVWDEGQGGVVGISASEDGLVRWWDLRTLEQTSSFDMGEPVNAMEMVHGGGTLSVTSGKTVHFLDIMGQHPPVSIPLPHTVSSASLHPINRDRFVVGSTSDPWVRVYDLDSGKETEVYKGHHGPVHCVSYSPDGEVYASGSEDGQSAFVTPTWIVLLIGASVLRCVGTIRLWQTNPGTNYGLWQGSNGNGVSSSSNGHASHGNGNGNGN</sequence>
<protein>
    <submittedName>
        <fullName evidence="1">Uncharacterized protein</fullName>
    </submittedName>
</protein>
<comment type="caution">
    <text evidence="1">The sequence shown here is derived from an EMBL/GenBank/DDBJ whole genome shotgun (WGS) entry which is preliminary data.</text>
</comment>
<organism evidence="1 2">
    <name type="scientific">Naganishia friedmannii</name>
    <dbReference type="NCBI Taxonomy" id="89922"/>
    <lineage>
        <taxon>Eukaryota</taxon>
        <taxon>Fungi</taxon>
        <taxon>Dikarya</taxon>
        <taxon>Basidiomycota</taxon>
        <taxon>Agaricomycotina</taxon>
        <taxon>Tremellomycetes</taxon>
        <taxon>Filobasidiales</taxon>
        <taxon>Filobasidiaceae</taxon>
        <taxon>Naganishia</taxon>
    </lineage>
</organism>
<gene>
    <name evidence="1" type="ORF">QFC21_006452</name>
</gene>
<reference evidence="1" key="1">
    <citation type="submission" date="2023-04" db="EMBL/GenBank/DDBJ databases">
        <title>Draft Genome sequencing of Naganishia species isolated from polar environments using Oxford Nanopore Technology.</title>
        <authorList>
            <person name="Leo P."/>
            <person name="Venkateswaran K."/>
        </authorList>
    </citation>
    <scope>NUCLEOTIDE SEQUENCE</scope>
    <source>
        <strain evidence="1">MNA-CCFEE 5423</strain>
    </source>
</reference>
<evidence type="ECO:0000313" key="1">
    <source>
        <dbReference type="EMBL" id="KAJ9093421.1"/>
    </source>
</evidence>
<keyword evidence="2" id="KW-1185">Reference proteome</keyword>
<evidence type="ECO:0000313" key="2">
    <source>
        <dbReference type="Proteomes" id="UP001227268"/>
    </source>
</evidence>
<dbReference type="EMBL" id="JASBWT010000031">
    <property type="protein sequence ID" value="KAJ9093421.1"/>
    <property type="molecule type" value="Genomic_DNA"/>
</dbReference>
<name>A0ACC2V3M1_9TREE</name>
<accession>A0ACC2V3M1</accession>
<dbReference type="Proteomes" id="UP001227268">
    <property type="component" value="Unassembled WGS sequence"/>
</dbReference>